<dbReference type="InterPro" id="IPR010982">
    <property type="entry name" value="Lambda_DNA-bd_dom_sf"/>
</dbReference>
<sequence length="283" mass="31380">MVGEARRVNRADLGPALRALRQASGLEAKAVARGAAMSRSKLSKIETGSVAPSVVDVAQILTAIGVSEEVKAEYMAAARAAATEATAWRLYRRLGYHRKQQQVQALESKTTLLRLFQPSLVPGLLQTPEYVRAVWARKELAEEQLAQVVGARLARQSVLYDTSKTFRFVITEPVLRWRIVAPLVMVGQLDRLISVSRLPNVDIRVVPLSAAQNDFPAHSFSIKDDRLVTVETAHAELVVTDPRDIELYVRKFAGFRETAVSGNDARTLIARIRDDFLHEQETA</sequence>
<evidence type="ECO:0000313" key="2">
    <source>
        <dbReference type="EMBL" id="NVK80388.1"/>
    </source>
</evidence>
<reference evidence="2 3" key="1">
    <citation type="submission" date="2020-04" db="EMBL/GenBank/DDBJ databases">
        <title>Draft Genome Sequence of Streptomyces morookaense DSM 40503, an 8-azaguanine-producing strain.</title>
        <authorList>
            <person name="Qi J."/>
            <person name="Gao J.-M."/>
        </authorList>
    </citation>
    <scope>NUCLEOTIDE SEQUENCE [LARGE SCALE GENOMIC DNA]</scope>
    <source>
        <strain evidence="2 3">DSM 40503</strain>
    </source>
</reference>
<protein>
    <submittedName>
        <fullName evidence="2">Helix-turn-helix domain-containing protein</fullName>
    </submittedName>
</protein>
<dbReference type="CDD" id="cd00093">
    <property type="entry name" value="HTH_XRE"/>
    <property type="match status" value="1"/>
</dbReference>
<dbReference type="EMBL" id="JABBXF010000053">
    <property type="protein sequence ID" value="NVK80388.1"/>
    <property type="molecule type" value="Genomic_DNA"/>
</dbReference>
<evidence type="ECO:0000313" key="3">
    <source>
        <dbReference type="Proteomes" id="UP000587462"/>
    </source>
</evidence>
<proteinExistence type="predicted"/>
<dbReference type="InterPro" id="IPR043917">
    <property type="entry name" value="DUF5753"/>
</dbReference>
<keyword evidence="3" id="KW-1185">Reference proteome</keyword>
<dbReference type="InterPro" id="IPR001387">
    <property type="entry name" value="Cro/C1-type_HTH"/>
</dbReference>
<comment type="caution">
    <text evidence="2">The sequence shown here is derived from an EMBL/GenBank/DDBJ whole genome shotgun (WGS) entry which is preliminary data.</text>
</comment>
<gene>
    <name evidence="2" type="ORF">HG542_22405</name>
</gene>
<dbReference type="SUPFAM" id="SSF47413">
    <property type="entry name" value="lambda repressor-like DNA-binding domains"/>
    <property type="match status" value="1"/>
</dbReference>
<dbReference type="PROSITE" id="PS50943">
    <property type="entry name" value="HTH_CROC1"/>
    <property type="match status" value="1"/>
</dbReference>
<organism evidence="2 3">
    <name type="scientific">Streptomyces morookaense</name>
    <name type="common">Streptoverticillium morookaense</name>
    <dbReference type="NCBI Taxonomy" id="1970"/>
    <lineage>
        <taxon>Bacteria</taxon>
        <taxon>Bacillati</taxon>
        <taxon>Actinomycetota</taxon>
        <taxon>Actinomycetes</taxon>
        <taxon>Kitasatosporales</taxon>
        <taxon>Streptomycetaceae</taxon>
        <taxon>Streptomyces</taxon>
    </lineage>
</organism>
<dbReference type="GO" id="GO:0003677">
    <property type="term" value="F:DNA binding"/>
    <property type="evidence" value="ECO:0007669"/>
    <property type="project" value="InterPro"/>
</dbReference>
<dbReference type="AlphaFoldDB" id="A0A7Y7E8V1"/>
<name>A0A7Y7E8V1_STRMO</name>
<dbReference type="SMART" id="SM00530">
    <property type="entry name" value="HTH_XRE"/>
    <property type="match status" value="1"/>
</dbReference>
<dbReference type="Gene3D" id="1.10.260.40">
    <property type="entry name" value="lambda repressor-like DNA-binding domains"/>
    <property type="match status" value="1"/>
</dbReference>
<dbReference type="Proteomes" id="UP000587462">
    <property type="component" value="Unassembled WGS sequence"/>
</dbReference>
<dbReference type="Pfam" id="PF13560">
    <property type="entry name" value="HTH_31"/>
    <property type="match status" value="1"/>
</dbReference>
<feature type="domain" description="HTH cro/C1-type" evidence="1">
    <location>
        <begin position="17"/>
        <end position="71"/>
    </location>
</feature>
<evidence type="ECO:0000259" key="1">
    <source>
        <dbReference type="PROSITE" id="PS50943"/>
    </source>
</evidence>
<dbReference type="Pfam" id="PF19054">
    <property type="entry name" value="DUF5753"/>
    <property type="match status" value="1"/>
</dbReference>
<accession>A0A7Y7E8V1</accession>